<dbReference type="InterPro" id="IPR015655">
    <property type="entry name" value="PP2C"/>
</dbReference>
<reference evidence="2" key="2">
    <citation type="submission" date="2021-04" db="EMBL/GenBank/DDBJ databases">
        <authorList>
            <person name="Gilroy R."/>
        </authorList>
    </citation>
    <scope>NUCLEOTIDE SEQUENCE</scope>
    <source>
        <strain evidence="2">ChiHjej9B8-1298</strain>
    </source>
</reference>
<name>A0A9D2E7X8_9BACE</name>
<evidence type="ECO:0000313" key="3">
    <source>
        <dbReference type="Proteomes" id="UP000824028"/>
    </source>
</evidence>
<dbReference type="GO" id="GO:0004722">
    <property type="term" value="F:protein serine/threonine phosphatase activity"/>
    <property type="evidence" value="ECO:0007669"/>
    <property type="project" value="InterPro"/>
</dbReference>
<protein>
    <submittedName>
        <fullName evidence="2">Protein phosphatase 2C domain-containing protein</fullName>
    </submittedName>
</protein>
<evidence type="ECO:0000313" key="2">
    <source>
        <dbReference type="EMBL" id="HIZ32425.1"/>
    </source>
</evidence>
<dbReference type="EMBL" id="DXBX01000021">
    <property type="protein sequence ID" value="HIZ32425.1"/>
    <property type="molecule type" value="Genomic_DNA"/>
</dbReference>
<gene>
    <name evidence="2" type="ORF">H9814_02590</name>
</gene>
<dbReference type="CDD" id="cd00143">
    <property type="entry name" value="PP2Cc"/>
    <property type="match status" value="1"/>
</dbReference>
<dbReference type="SMART" id="SM00331">
    <property type="entry name" value="PP2C_SIG"/>
    <property type="match status" value="1"/>
</dbReference>
<dbReference type="PANTHER" id="PTHR47992">
    <property type="entry name" value="PROTEIN PHOSPHATASE"/>
    <property type="match status" value="1"/>
</dbReference>
<proteinExistence type="predicted"/>
<sequence>MSRLLFKAVSDVGCRRANNEDMALAGGKLVRDASSGGSLPFGADTHAAFAVADGMGGYEGGEIASEIALRSLAEYVRTVPAGLDGDGLILSLKDWASAANRTLLAAAASNPRLAEMGTTLTGLVAYEGRVATVHIGDSRLYRFRGGVLKQLSTDHSERELTGDPDVPSHLIYNFLGNDGPFFADVTLWEGQVLPGDRFLLCSDGLSDMLSDEEISEVLESAADSPADSLVRRAKEAGGRDNITVLIICFAHEEETDDRIHL</sequence>
<dbReference type="AlphaFoldDB" id="A0A9D2E7X8"/>
<evidence type="ECO:0000259" key="1">
    <source>
        <dbReference type="PROSITE" id="PS51746"/>
    </source>
</evidence>
<comment type="caution">
    <text evidence="2">The sequence shown here is derived from an EMBL/GenBank/DDBJ whole genome shotgun (WGS) entry which is preliminary data.</text>
</comment>
<organism evidence="2 3">
    <name type="scientific">Candidatus Bacteroides merdigallinarum</name>
    <dbReference type="NCBI Taxonomy" id="2838473"/>
    <lineage>
        <taxon>Bacteria</taxon>
        <taxon>Pseudomonadati</taxon>
        <taxon>Bacteroidota</taxon>
        <taxon>Bacteroidia</taxon>
        <taxon>Bacteroidales</taxon>
        <taxon>Bacteroidaceae</taxon>
        <taxon>Bacteroides</taxon>
    </lineage>
</organism>
<dbReference type="SMART" id="SM00332">
    <property type="entry name" value="PP2Cc"/>
    <property type="match status" value="1"/>
</dbReference>
<dbReference type="Pfam" id="PF13672">
    <property type="entry name" value="PP2C_2"/>
    <property type="match status" value="1"/>
</dbReference>
<accession>A0A9D2E7X8</accession>
<dbReference type="PROSITE" id="PS51746">
    <property type="entry name" value="PPM_2"/>
    <property type="match status" value="1"/>
</dbReference>
<feature type="domain" description="PPM-type phosphatase" evidence="1">
    <location>
        <begin position="29"/>
        <end position="249"/>
    </location>
</feature>
<dbReference type="Proteomes" id="UP000824028">
    <property type="component" value="Unassembled WGS sequence"/>
</dbReference>
<dbReference type="Gene3D" id="3.60.40.10">
    <property type="entry name" value="PPM-type phosphatase domain"/>
    <property type="match status" value="1"/>
</dbReference>
<dbReference type="InterPro" id="IPR036457">
    <property type="entry name" value="PPM-type-like_dom_sf"/>
</dbReference>
<dbReference type="SUPFAM" id="SSF81606">
    <property type="entry name" value="PP2C-like"/>
    <property type="match status" value="1"/>
</dbReference>
<reference evidence="2" key="1">
    <citation type="journal article" date="2021" name="PeerJ">
        <title>Extensive microbial diversity within the chicken gut microbiome revealed by metagenomics and culture.</title>
        <authorList>
            <person name="Gilroy R."/>
            <person name="Ravi A."/>
            <person name="Getino M."/>
            <person name="Pursley I."/>
            <person name="Horton D.L."/>
            <person name="Alikhan N.F."/>
            <person name="Baker D."/>
            <person name="Gharbi K."/>
            <person name="Hall N."/>
            <person name="Watson M."/>
            <person name="Adriaenssens E.M."/>
            <person name="Foster-Nyarko E."/>
            <person name="Jarju S."/>
            <person name="Secka A."/>
            <person name="Antonio M."/>
            <person name="Oren A."/>
            <person name="Chaudhuri R.R."/>
            <person name="La Ragione R."/>
            <person name="Hildebrand F."/>
            <person name="Pallen M.J."/>
        </authorList>
    </citation>
    <scope>NUCLEOTIDE SEQUENCE</scope>
    <source>
        <strain evidence="2">ChiHjej9B8-1298</strain>
    </source>
</reference>
<dbReference type="InterPro" id="IPR001932">
    <property type="entry name" value="PPM-type_phosphatase-like_dom"/>
</dbReference>